<evidence type="ECO:0000313" key="2">
    <source>
        <dbReference type="Proteomes" id="UP000005540"/>
    </source>
</evidence>
<keyword evidence="2" id="KW-1185">Reference proteome</keyword>
<organism evidence="1 2">
    <name type="scientific">Sulfurihydrogenibium yellowstonense SS-5</name>
    <dbReference type="NCBI Taxonomy" id="432331"/>
    <lineage>
        <taxon>Bacteria</taxon>
        <taxon>Pseudomonadati</taxon>
        <taxon>Aquificota</taxon>
        <taxon>Aquificia</taxon>
        <taxon>Aquificales</taxon>
        <taxon>Hydrogenothermaceae</taxon>
        <taxon>Sulfurihydrogenibium</taxon>
    </lineage>
</organism>
<dbReference type="EMBL" id="ABZS01000104">
    <property type="protein sequence ID" value="EEP60382.1"/>
    <property type="molecule type" value="Genomic_DNA"/>
</dbReference>
<dbReference type="AlphaFoldDB" id="C4FKL9"/>
<sequence>MWAFQITAINNIAKNILLQHNIDENKILTEQQYVYFLYKLRNIKLTKREEELIKSLNNRLPK</sequence>
<evidence type="ECO:0000313" key="1">
    <source>
        <dbReference type="EMBL" id="EEP60382.1"/>
    </source>
</evidence>
<protein>
    <submittedName>
        <fullName evidence="1">Uncharacterized protein</fullName>
    </submittedName>
</protein>
<gene>
    <name evidence="1" type="ORF">SULYE_1119</name>
</gene>
<proteinExistence type="predicted"/>
<comment type="caution">
    <text evidence="1">The sequence shown here is derived from an EMBL/GenBank/DDBJ whole genome shotgun (WGS) entry which is preliminary data.</text>
</comment>
<reference evidence="1 2" key="1">
    <citation type="submission" date="2009-04" db="EMBL/GenBank/DDBJ databases">
        <authorList>
            <person name="Reysenbach A.-L."/>
            <person name="Heidelberg J.F."/>
            <person name="Nelson W.C."/>
        </authorList>
    </citation>
    <scope>NUCLEOTIDE SEQUENCE [LARGE SCALE GENOMIC DNA]</scope>
    <source>
        <strain evidence="1 2">SS-5</strain>
    </source>
</reference>
<dbReference type="Proteomes" id="UP000005540">
    <property type="component" value="Unassembled WGS sequence"/>
</dbReference>
<name>C4FKL9_9AQUI</name>
<accession>C4FKL9</accession>